<dbReference type="InParanoid" id="A0A1X7VRU3"/>
<name>A0A1X7VRU3_AMPQE</name>
<sequence length="186" mass="19266">MATASLADNVISLDVLVPPEALSNHDDWSVDEIPTAPAVSCQEEAAKTNESSSDDGKLVTENMVEVIPENVNHASNSECVCLASIKRYFTSDAWKVVLDVVQQMKVKRVYYCPFMDYDENGVPLPPLAGNGGPPPPPPPEGPPPPPPLPAVAGGPPPPALPVAGDGEPPPLPPGGPPPPPALPAIA</sequence>
<dbReference type="STRING" id="400682.A0A1X7VRU3"/>
<organism evidence="2">
    <name type="scientific">Amphimedon queenslandica</name>
    <name type="common">Sponge</name>
    <dbReference type="NCBI Taxonomy" id="400682"/>
    <lineage>
        <taxon>Eukaryota</taxon>
        <taxon>Metazoa</taxon>
        <taxon>Porifera</taxon>
        <taxon>Demospongiae</taxon>
        <taxon>Heteroscleromorpha</taxon>
        <taxon>Haplosclerida</taxon>
        <taxon>Niphatidae</taxon>
        <taxon>Amphimedon</taxon>
    </lineage>
</organism>
<feature type="compositionally biased region" description="Pro residues" evidence="1">
    <location>
        <begin position="167"/>
        <end position="186"/>
    </location>
</feature>
<feature type="compositionally biased region" description="Pro residues" evidence="1">
    <location>
        <begin position="132"/>
        <end position="160"/>
    </location>
</feature>
<accession>A0A1X7VRU3</accession>
<feature type="region of interest" description="Disordered" evidence="1">
    <location>
        <begin position="123"/>
        <end position="186"/>
    </location>
</feature>
<dbReference type="AlphaFoldDB" id="A0A1X7VRU3"/>
<protein>
    <submittedName>
        <fullName evidence="2">Uncharacterized protein</fullName>
    </submittedName>
</protein>
<dbReference type="EnsemblMetazoa" id="Aqu2.1.42827_001">
    <property type="protein sequence ID" value="Aqu2.1.42827_001"/>
    <property type="gene ID" value="Aqu2.1.42827"/>
</dbReference>
<evidence type="ECO:0000313" key="2">
    <source>
        <dbReference type="EnsemblMetazoa" id="Aqu2.1.42827_001"/>
    </source>
</evidence>
<reference evidence="2" key="1">
    <citation type="submission" date="2017-05" db="UniProtKB">
        <authorList>
            <consortium name="EnsemblMetazoa"/>
        </authorList>
    </citation>
    <scope>IDENTIFICATION</scope>
</reference>
<proteinExistence type="predicted"/>
<evidence type="ECO:0000256" key="1">
    <source>
        <dbReference type="SAM" id="MobiDB-lite"/>
    </source>
</evidence>